<evidence type="ECO:0000313" key="3">
    <source>
        <dbReference type="Proteomes" id="UP000335415"/>
    </source>
</evidence>
<keyword evidence="1" id="KW-0812">Transmembrane</keyword>
<proteinExistence type="predicted"/>
<dbReference type="AlphaFoldDB" id="A0A5J5FWS2"/>
<dbReference type="Proteomes" id="UP000335415">
    <property type="component" value="Unassembled WGS sequence"/>
</dbReference>
<comment type="caution">
    <text evidence="2">The sequence shown here is derived from an EMBL/GenBank/DDBJ whole genome shotgun (WGS) entry which is preliminary data.</text>
</comment>
<feature type="transmembrane region" description="Helical" evidence="1">
    <location>
        <begin position="46"/>
        <end position="66"/>
    </location>
</feature>
<evidence type="ECO:0000313" key="2">
    <source>
        <dbReference type="EMBL" id="KAA8998212.1"/>
    </source>
</evidence>
<feature type="transmembrane region" description="Helical" evidence="1">
    <location>
        <begin position="140"/>
        <end position="164"/>
    </location>
</feature>
<dbReference type="EMBL" id="VYKJ01000009">
    <property type="protein sequence ID" value="KAA8998212.1"/>
    <property type="molecule type" value="Genomic_DNA"/>
</dbReference>
<keyword evidence="1" id="KW-0472">Membrane</keyword>
<reference evidence="2 3" key="1">
    <citation type="submission" date="2019-09" db="EMBL/GenBank/DDBJ databases">
        <authorList>
            <person name="Li Y."/>
        </authorList>
    </citation>
    <scope>NUCLEOTIDE SEQUENCE [LARGE SCALE GENOMIC DNA]</scope>
    <source>
        <strain evidence="2 3">L3-3HA</strain>
    </source>
</reference>
<gene>
    <name evidence="2" type="ORF">FJU30_17525</name>
</gene>
<feature type="transmembrane region" description="Helical" evidence="1">
    <location>
        <begin position="12"/>
        <end position="40"/>
    </location>
</feature>
<name>A0A5J5FWS2_9GAMM</name>
<feature type="transmembrane region" description="Helical" evidence="1">
    <location>
        <begin position="184"/>
        <end position="208"/>
    </location>
</feature>
<keyword evidence="1" id="KW-1133">Transmembrane helix</keyword>
<sequence>MMKTTGRNDWNEYLIWLGSGLVALHFVFSFAVPLLIPALFLYSEQLWWPGIVGLIVLLAGLIARYLKQSPQPTDESASLPGAAVRAAKPKQNTYLIVAIILLLCGLLFGSALPGIAGVALLVGHNPAGLKTSLHTTWGKVLASLVSSLAIGALLAALFLPMASLKQGDGFTSWKDFTDGAALSLLYFGPLFAIGALVILFPLLLFILLGRK</sequence>
<organism evidence="2 3">
    <name type="scientific">Affinibrenneria salicis</name>
    <dbReference type="NCBI Taxonomy" id="2590031"/>
    <lineage>
        <taxon>Bacteria</taxon>
        <taxon>Pseudomonadati</taxon>
        <taxon>Pseudomonadota</taxon>
        <taxon>Gammaproteobacteria</taxon>
        <taxon>Enterobacterales</taxon>
        <taxon>Pectobacteriaceae</taxon>
        <taxon>Affinibrenneria</taxon>
    </lineage>
</organism>
<feature type="transmembrane region" description="Helical" evidence="1">
    <location>
        <begin position="94"/>
        <end position="120"/>
    </location>
</feature>
<accession>A0A5J5FWS2</accession>
<evidence type="ECO:0000256" key="1">
    <source>
        <dbReference type="SAM" id="Phobius"/>
    </source>
</evidence>
<protein>
    <submittedName>
        <fullName evidence="2">Uncharacterized protein</fullName>
    </submittedName>
</protein>
<keyword evidence="3" id="KW-1185">Reference proteome</keyword>
<dbReference type="RefSeq" id="WP_150436271.1">
    <property type="nucleotide sequence ID" value="NZ_VYKJ01000009.1"/>
</dbReference>